<sequence length="196" mass="22421">KKGTTNLDSPRKARICGAANFNDAPGIKYSKTDLFKFNGVCRSCGYEILGLDNLAADRTLNNSIYQETCGWPHVISQKKLHEIERFLQDEGWDARVKTWDELVEEFDLDCAGETLCAHTGSLDYHKCIACCKGWVSQRCVRQRVKHSETMLALKPDKEDWRDVRFSDKAHWSVGPEGKMKIIRKPGERYCSDCIQE</sequence>
<accession>A0ACB6S8D8</accession>
<reference evidence="1" key="1">
    <citation type="journal article" date="2020" name="Stud. Mycol.">
        <title>101 Dothideomycetes genomes: a test case for predicting lifestyles and emergence of pathogens.</title>
        <authorList>
            <person name="Haridas S."/>
            <person name="Albert R."/>
            <person name="Binder M."/>
            <person name="Bloem J."/>
            <person name="Labutti K."/>
            <person name="Salamov A."/>
            <person name="Andreopoulos B."/>
            <person name="Baker S."/>
            <person name="Barry K."/>
            <person name="Bills G."/>
            <person name="Bluhm B."/>
            <person name="Cannon C."/>
            <person name="Castanera R."/>
            <person name="Culley D."/>
            <person name="Daum C."/>
            <person name="Ezra D."/>
            <person name="Gonzalez J."/>
            <person name="Henrissat B."/>
            <person name="Kuo A."/>
            <person name="Liang C."/>
            <person name="Lipzen A."/>
            <person name="Lutzoni F."/>
            <person name="Magnuson J."/>
            <person name="Mondo S."/>
            <person name="Nolan M."/>
            <person name="Ohm R."/>
            <person name="Pangilinan J."/>
            <person name="Park H.-J."/>
            <person name="Ramirez L."/>
            <person name="Alfaro M."/>
            <person name="Sun H."/>
            <person name="Tritt A."/>
            <person name="Yoshinaga Y."/>
            <person name="Zwiers L.-H."/>
            <person name="Turgeon B."/>
            <person name="Goodwin S."/>
            <person name="Spatafora J."/>
            <person name="Crous P."/>
            <person name="Grigoriev I."/>
        </authorList>
    </citation>
    <scope>NUCLEOTIDE SEQUENCE</scope>
    <source>
        <strain evidence="1">CBS 525.71</strain>
    </source>
</reference>
<name>A0ACB6S8D8_9PLEO</name>
<gene>
    <name evidence="1" type="ORF">BU25DRAFT_316607</name>
</gene>
<dbReference type="Proteomes" id="UP000799754">
    <property type="component" value="Unassembled WGS sequence"/>
</dbReference>
<organism evidence="1 2">
    <name type="scientific">Macroventuria anomochaeta</name>
    <dbReference type="NCBI Taxonomy" id="301207"/>
    <lineage>
        <taxon>Eukaryota</taxon>
        <taxon>Fungi</taxon>
        <taxon>Dikarya</taxon>
        <taxon>Ascomycota</taxon>
        <taxon>Pezizomycotina</taxon>
        <taxon>Dothideomycetes</taxon>
        <taxon>Pleosporomycetidae</taxon>
        <taxon>Pleosporales</taxon>
        <taxon>Pleosporineae</taxon>
        <taxon>Didymellaceae</taxon>
        <taxon>Macroventuria</taxon>
    </lineage>
</organism>
<evidence type="ECO:0000313" key="1">
    <source>
        <dbReference type="EMBL" id="KAF2629618.1"/>
    </source>
</evidence>
<dbReference type="EMBL" id="MU006709">
    <property type="protein sequence ID" value="KAF2629618.1"/>
    <property type="molecule type" value="Genomic_DNA"/>
</dbReference>
<keyword evidence="2" id="KW-1185">Reference proteome</keyword>
<feature type="non-terminal residue" evidence="1">
    <location>
        <position position="196"/>
    </location>
</feature>
<proteinExistence type="predicted"/>
<protein>
    <submittedName>
        <fullName evidence="1">Uncharacterized protein</fullName>
    </submittedName>
</protein>
<comment type="caution">
    <text evidence="1">The sequence shown here is derived from an EMBL/GenBank/DDBJ whole genome shotgun (WGS) entry which is preliminary data.</text>
</comment>
<feature type="non-terminal residue" evidence="1">
    <location>
        <position position="1"/>
    </location>
</feature>
<evidence type="ECO:0000313" key="2">
    <source>
        <dbReference type="Proteomes" id="UP000799754"/>
    </source>
</evidence>